<dbReference type="InterPro" id="IPR015946">
    <property type="entry name" value="KH_dom-like_a/b"/>
</dbReference>
<proteinExistence type="inferred from homology"/>
<protein>
    <recommendedName>
        <fullName evidence="2">Ribosome-binding factor A</fullName>
    </recommendedName>
</protein>
<dbReference type="HAMAP" id="MF_00003">
    <property type="entry name" value="RbfA"/>
    <property type="match status" value="1"/>
</dbReference>
<evidence type="ECO:0000256" key="2">
    <source>
        <dbReference type="HAMAP-Rule" id="MF_00003"/>
    </source>
</evidence>
<comment type="function">
    <text evidence="2">One of several proteins that assist in the late maturation steps of the functional core of the 30S ribosomal subunit. Associates with free 30S ribosomal subunits (but not with 30S subunits that are part of 70S ribosomes or polysomes). Required for efficient processing of 16S rRNA. May interact with the 5'-terminal helix region of 16S rRNA.</text>
</comment>
<dbReference type="GO" id="GO:0030490">
    <property type="term" value="P:maturation of SSU-rRNA"/>
    <property type="evidence" value="ECO:0007669"/>
    <property type="project" value="UniProtKB-UniRule"/>
</dbReference>
<sequence>MAREFSRTDRVGQQIHKEIASILQNEFKNRDPRLGMVTVSGVEVSRDLAHAKIYVTFFENDEEQLKNYLTILDDNKGFIRTLLASRMRMRAVPAVKFVRDGSLAEGIRISNLVSDTLNKDEERAKLAGRTLDDQESDTDDQK</sequence>
<dbReference type="PROSITE" id="PS01319">
    <property type="entry name" value="RBFA"/>
    <property type="match status" value="1"/>
</dbReference>
<comment type="similarity">
    <text evidence="2">Belongs to the RbfA family.</text>
</comment>
<accession>K6YM81</accession>
<comment type="subunit">
    <text evidence="2">Monomer. Binds 30S ribosomal subunits, but not 50S ribosomal subunits or 70S ribosomes.</text>
</comment>
<comment type="subcellular location">
    <subcellularLocation>
        <location evidence="2">Cytoplasm</location>
    </subcellularLocation>
</comment>
<dbReference type="InterPro" id="IPR023799">
    <property type="entry name" value="RbfA_dom_sf"/>
</dbReference>
<dbReference type="InterPro" id="IPR000238">
    <property type="entry name" value="RbfA"/>
</dbReference>
<dbReference type="eggNOG" id="COG0858">
    <property type="taxonomic scope" value="Bacteria"/>
</dbReference>
<dbReference type="PANTHER" id="PTHR33515:SF1">
    <property type="entry name" value="RIBOSOME-BINDING FACTOR A, CHLOROPLASTIC-RELATED"/>
    <property type="match status" value="1"/>
</dbReference>
<keyword evidence="2" id="KW-0963">Cytoplasm</keyword>
<dbReference type="GO" id="GO:0005829">
    <property type="term" value="C:cytosol"/>
    <property type="evidence" value="ECO:0007669"/>
    <property type="project" value="TreeGrafter"/>
</dbReference>
<comment type="caution">
    <text evidence="3">The sequence shown here is derived from an EMBL/GenBank/DDBJ whole genome shotgun (WGS) entry which is preliminary data.</text>
</comment>
<dbReference type="AlphaFoldDB" id="K6YM81"/>
<dbReference type="STRING" id="493475.GARC_2305"/>
<name>K6YM81_9ALTE</name>
<dbReference type="InterPro" id="IPR020053">
    <property type="entry name" value="Ribosome-bd_factorA_CS"/>
</dbReference>
<dbReference type="PANTHER" id="PTHR33515">
    <property type="entry name" value="RIBOSOME-BINDING FACTOR A, CHLOROPLASTIC-RELATED"/>
    <property type="match status" value="1"/>
</dbReference>
<reference evidence="3 4" key="1">
    <citation type="journal article" date="2017" name="Antonie Van Leeuwenhoek">
        <title>Rhizobium rhizosphaerae sp. nov., a novel species isolated from rice rhizosphere.</title>
        <authorList>
            <person name="Zhao J.J."/>
            <person name="Zhang J."/>
            <person name="Zhang R.J."/>
            <person name="Zhang C.W."/>
            <person name="Yin H.Q."/>
            <person name="Zhang X.X."/>
        </authorList>
    </citation>
    <scope>NUCLEOTIDE SEQUENCE [LARGE SCALE GENOMIC DNA]</scope>
    <source>
        <strain evidence="3 4">BSs20135</strain>
    </source>
</reference>
<keyword evidence="4" id="KW-1185">Reference proteome</keyword>
<evidence type="ECO:0000313" key="4">
    <source>
        <dbReference type="Proteomes" id="UP000006327"/>
    </source>
</evidence>
<dbReference type="EMBL" id="BAEO01000029">
    <property type="protein sequence ID" value="GAC19272.1"/>
    <property type="molecule type" value="Genomic_DNA"/>
</dbReference>
<evidence type="ECO:0000313" key="3">
    <source>
        <dbReference type="EMBL" id="GAC19272.1"/>
    </source>
</evidence>
<gene>
    <name evidence="2 3" type="primary">rbfA</name>
    <name evidence="3" type="ORF">GARC_2305</name>
</gene>
<dbReference type="OrthoDB" id="307788at2"/>
<dbReference type="Gene3D" id="3.30.300.20">
    <property type="match status" value="1"/>
</dbReference>
<keyword evidence="1 2" id="KW-0690">Ribosome biogenesis</keyword>
<dbReference type="GO" id="GO:0043024">
    <property type="term" value="F:ribosomal small subunit binding"/>
    <property type="evidence" value="ECO:0007669"/>
    <property type="project" value="TreeGrafter"/>
</dbReference>
<evidence type="ECO:0000256" key="1">
    <source>
        <dbReference type="ARBA" id="ARBA00022517"/>
    </source>
</evidence>
<dbReference type="Proteomes" id="UP000006327">
    <property type="component" value="Unassembled WGS sequence"/>
</dbReference>
<dbReference type="Pfam" id="PF02033">
    <property type="entry name" value="RBFA"/>
    <property type="match status" value="1"/>
</dbReference>
<dbReference type="SUPFAM" id="SSF89919">
    <property type="entry name" value="Ribosome-binding factor A, RbfA"/>
    <property type="match status" value="1"/>
</dbReference>
<dbReference type="RefSeq" id="WP_007619934.1">
    <property type="nucleotide sequence ID" value="NZ_BAEO01000029.1"/>
</dbReference>
<dbReference type="NCBIfam" id="TIGR00082">
    <property type="entry name" value="rbfA"/>
    <property type="match status" value="1"/>
</dbReference>
<organism evidence="3 4">
    <name type="scientific">Paraglaciecola arctica BSs20135</name>
    <dbReference type="NCBI Taxonomy" id="493475"/>
    <lineage>
        <taxon>Bacteria</taxon>
        <taxon>Pseudomonadati</taxon>
        <taxon>Pseudomonadota</taxon>
        <taxon>Gammaproteobacteria</taxon>
        <taxon>Alteromonadales</taxon>
        <taxon>Alteromonadaceae</taxon>
        <taxon>Paraglaciecola</taxon>
    </lineage>
</organism>